<feature type="repeat" description="ANK" evidence="3">
    <location>
        <begin position="227"/>
        <end position="259"/>
    </location>
</feature>
<evidence type="ECO:0000256" key="3">
    <source>
        <dbReference type="PROSITE-ProRule" id="PRU00023"/>
    </source>
</evidence>
<dbReference type="PROSITE" id="PS50225">
    <property type="entry name" value="SOCS"/>
    <property type="match status" value="1"/>
</dbReference>
<feature type="repeat" description="ANK" evidence="3">
    <location>
        <begin position="642"/>
        <end position="674"/>
    </location>
</feature>
<feature type="compositionally biased region" description="Acidic residues" evidence="4">
    <location>
        <begin position="965"/>
        <end position="981"/>
    </location>
</feature>
<evidence type="ECO:0000313" key="7">
    <source>
        <dbReference type="Proteomes" id="UP001347796"/>
    </source>
</evidence>
<dbReference type="SUPFAM" id="SSF48403">
    <property type="entry name" value="Ankyrin repeat"/>
    <property type="match status" value="3"/>
</dbReference>
<evidence type="ECO:0000256" key="4">
    <source>
        <dbReference type="SAM" id="MobiDB-lite"/>
    </source>
</evidence>
<dbReference type="EMBL" id="JAZGQO010000015">
    <property type="protein sequence ID" value="KAK6169536.1"/>
    <property type="molecule type" value="Genomic_DNA"/>
</dbReference>
<dbReference type="Gene3D" id="1.25.40.20">
    <property type="entry name" value="Ankyrin repeat-containing domain"/>
    <property type="match status" value="5"/>
</dbReference>
<dbReference type="Proteomes" id="UP001347796">
    <property type="component" value="Unassembled WGS sequence"/>
</dbReference>
<dbReference type="Pfam" id="PF07525">
    <property type="entry name" value="SOCS_box"/>
    <property type="match status" value="1"/>
</dbReference>
<dbReference type="CDD" id="cd03716">
    <property type="entry name" value="SOCS_ASB_like"/>
    <property type="match status" value="1"/>
</dbReference>
<feature type="repeat" description="ANK" evidence="3">
    <location>
        <begin position="741"/>
        <end position="773"/>
    </location>
</feature>
<proteinExistence type="predicted"/>
<dbReference type="PANTHER" id="PTHR24198:SF165">
    <property type="entry name" value="ANKYRIN REPEAT-CONTAINING PROTEIN-RELATED"/>
    <property type="match status" value="1"/>
</dbReference>
<reference evidence="6 7" key="1">
    <citation type="submission" date="2024-01" db="EMBL/GenBank/DDBJ databases">
        <title>The genome of the rayed Mediterranean limpet Patella caerulea (Linnaeus, 1758).</title>
        <authorList>
            <person name="Anh-Thu Weber A."/>
            <person name="Halstead-Nussloch G."/>
        </authorList>
    </citation>
    <scope>NUCLEOTIDE SEQUENCE [LARGE SCALE GENOMIC DNA]</scope>
    <source>
        <strain evidence="6">AATW-2023a</strain>
        <tissue evidence="6">Whole specimen</tissue>
    </source>
</reference>
<keyword evidence="1" id="KW-0677">Repeat</keyword>
<dbReference type="SMART" id="SM00248">
    <property type="entry name" value="ANK"/>
    <property type="match status" value="20"/>
</dbReference>
<feature type="repeat" description="ANK" evidence="3">
    <location>
        <begin position="675"/>
        <end position="707"/>
    </location>
</feature>
<feature type="domain" description="SOCS box" evidence="5">
    <location>
        <begin position="902"/>
        <end position="937"/>
    </location>
</feature>
<evidence type="ECO:0000313" key="6">
    <source>
        <dbReference type="EMBL" id="KAK6169536.1"/>
    </source>
</evidence>
<feature type="repeat" description="ANK" evidence="3">
    <location>
        <begin position="708"/>
        <end position="740"/>
    </location>
</feature>
<keyword evidence="7" id="KW-1185">Reference proteome</keyword>
<evidence type="ECO:0000259" key="5">
    <source>
        <dbReference type="PROSITE" id="PS50225"/>
    </source>
</evidence>
<sequence>MSGCEPKEWWRKLQGVKEMLREAVNKNDTAAVERFIQEGEYDSLPYRMWLDLCKVALKNRCLPMVDLLLSSDRIPNSFESNTQLIKAAIKSDFIEGVKYLQSKGIPLYLEHTMSRYNWSPLTECVMNNSVEVLKYLLEFKYLDKNPYKEETLIMLCCHKLNIESLEILLKSELINTINQQTTYKQFSALHICIGGNYYEGERKQGRVLDCVKLLVEAGADVNLQDISRTTPIEMAALRGMVTTVKYLAERGANLDLENNQGTFLHSLADSKIRADSYDDECVQLLVTKGMDINKLNQLNETPLYLAVCRGNDEMAKSLIKSHCDVNIKVGNNVESVLLASIRLKHTTVAEILIQAGCDFNIPDKNGVTPLMECIKAGNLVLLKQLIDQGASVNAQDNEGTFVLDYLCRSYNQQNSADIVKIMIDAGVDIHKCNNLLGRAIRRGYYESASLLIEQGMDVNTVNENGDNPLALASKKGKSELVKLLTITDCDINHQNLRGETALHKAIKNSRYYEDKKEIIKMLLLQNKINVNLTDVDGQTALSMAVINGSRSITEDLLKAGADVNHCDNTGQTPLMMAVNKKDTVMANILLKAGADLKPRDRFGRNAIYLAALFNFSLDLDVLLKYSNLRNEAKSIVNATDKDGKTPFMVAAGHGSKDVVEKLLTAGCNINLKDHGGKTALMFAVDNPDETILSLLLQNGADYNICDNNGQTALMAATESCNKSILECLLNAGADVNQSNNHGKTALMAAARTCDRSILECLLNAGADVNKTDTDGRSAIHRIMVGGGGSGRKWINCLKLLLINKCHVSLDTPGEDGKTLFQWLLKRRESDLIWYLVTENCSLKGLDHPKVKCTYQFTDTLMQFRILFESGAPKCEIESIMLRGSNITHKKLLDEFRDFCISRSLKSRCRREIRNCIGPGISSKITQVGLPQSLQDYVVMKDLIPEKYFTLVIKERDDSDYFSYYEESEEETDEEDSYDEDSGGEHFYDAD</sequence>
<gene>
    <name evidence="6" type="ORF">SNE40_020574</name>
</gene>
<evidence type="ECO:0000256" key="2">
    <source>
        <dbReference type="ARBA" id="ARBA00023043"/>
    </source>
</evidence>
<evidence type="ECO:0000256" key="1">
    <source>
        <dbReference type="ARBA" id="ARBA00022737"/>
    </source>
</evidence>
<feature type="repeat" description="ANK" evidence="3">
    <location>
        <begin position="536"/>
        <end position="568"/>
    </location>
</feature>
<keyword evidence="2 3" id="KW-0040">ANK repeat</keyword>
<dbReference type="InterPro" id="IPR001496">
    <property type="entry name" value="SOCS_box"/>
</dbReference>
<organism evidence="6 7">
    <name type="scientific">Patella caerulea</name>
    <name type="common">Rayed Mediterranean limpet</name>
    <dbReference type="NCBI Taxonomy" id="87958"/>
    <lineage>
        <taxon>Eukaryota</taxon>
        <taxon>Metazoa</taxon>
        <taxon>Spiralia</taxon>
        <taxon>Lophotrochozoa</taxon>
        <taxon>Mollusca</taxon>
        <taxon>Gastropoda</taxon>
        <taxon>Patellogastropoda</taxon>
        <taxon>Patelloidea</taxon>
        <taxon>Patellidae</taxon>
        <taxon>Patella</taxon>
    </lineage>
</organism>
<dbReference type="AlphaFoldDB" id="A0AAN8J4T0"/>
<protein>
    <recommendedName>
        <fullName evidence="5">SOCS box domain-containing protein</fullName>
    </recommendedName>
</protein>
<dbReference type="PROSITE" id="PS50297">
    <property type="entry name" value="ANK_REP_REGION"/>
    <property type="match status" value="10"/>
</dbReference>
<accession>A0AAN8J4T0</accession>
<feature type="repeat" description="ANK" evidence="3">
    <location>
        <begin position="464"/>
        <end position="496"/>
    </location>
</feature>
<dbReference type="PROSITE" id="PS50088">
    <property type="entry name" value="ANK_REPEAT"/>
    <property type="match status" value="10"/>
</dbReference>
<feature type="repeat" description="ANK" evidence="3">
    <location>
        <begin position="569"/>
        <end position="601"/>
    </location>
</feature>
<feature type="region of interest" description="Disordered" evidence="4">
    <location>
        <begin position="962"/>
        <end position="990"/>
    </location>
</feature>
<feature type="repeat" description="ANK" evidence="3">
    <location>
        <begin position="365"/>
        <end position="397"/>
    </location>
</feature>
<name>A0AAN8J4T0_PATCE</name>
<dbReference type="PANTHER" id="PTHR24198">
    <property type="entry name" value="ANKYRIN REPEAT AND PROTEIN KINASE DOMAIN-CONTAINING PROTEIN"/>
    <property type="match status" value="1"/>
</dbReference>
<dbReference type="InterPro" id="IPR036770">
    <property type="entry name" value="Ankyrin_rpt-contain_sf"/>
</dbReference>
<feature type="repeat" description="ANK" evidence="3">
    <location>
        <begin position="298"/>
        <end position="330"/>
    </location>
</feature>
<dbReference type="InterPro" id="IPR002110">
    <property type="entry name" value="Ankyrin_rpt"/>
</dbReference>
<dbReference type="Pfam" id="PF12796">
    <property type="entry name" value="Ank_2"/>
    <property type="match status" value="7"/>
</dbReference>
<comment type="caution">
    <text evidence="6">The sequence shown here is derived from an EMBL/GenBank/DDBJ whole genome shotgun (WGS) entry which is preliminary data.</text>
</comment>